<dbReference type="PROSITE" id="PS51201">
    <property type="entry name" value="RCK_N"/>
    <property type="match status" value="1"/>
</dbReference>
<organism evidence="12 13">
    <name type="scientific">Psychromarinibacter halotolerans</name>
    <dbReference type="NCBI Taxonomy" id="1775175"/>
    <lineage>
        <taxon>Bacteria</taxon>
        <taxon>Pseudomonadati</taxon>
        <taxon>Pseudomonadota</taxon>
        <taxon>Alphaproteobacteria</taxon>
        <taxon>Rhodobacterales</taxon>
        <taxon>Paracoccaceae</taxon>
        <taxon>Psychromarinibacter</taxon>
    </lineage>
</organism>
<keyword evidence="4" id="KW-0633">Potassium transport</keyword>
<evidence type="ECO:0000256" key="9">
    <source>
        <dbReference type="ARBA" id="ARBA00023136"/>
    </source>
</evidence>
<feature type="transmembrane region" description="Helical" evidence="10">
    <location>
        <begin position="6"/>
        <end position="23"/>
    </location>
</feature>
<evidence type="ECO:0000256" key="8">
    <source>
        <dbReference type="ARBA" id="ARBA00023065"/>
    </source>
</evidence>
<feature type="transmembrane region" description="Helical" evidence="10">
    <location>
        <begin position="55"/>
        <end position="72"/>
    </location>
</feature>
<keyword evidence="9 10" id="KW-0472">Membrane</keyword>
<keyword evidence="5 10" id="KW-0812">Transmembrane</keyword>
<accession>A0ABV7GMX1</accession>
<comment type="caution">
    <text evidence="12">The sequence shown here is derived from an EMBL/GenBank/DDBJ whole genome shotgun (WGS) entry which is preliminary data.</text>
</comment>
<reference evidence="13" key="1">
    <citation type="journal article" date="2019" name="Int. J. Syst. Evol. Microbiol.">
        <title>The Global Catalogue of Microorganisms (GCM) 10K type strain sequencing project: providing services to taxonomists for standard genome sequencing and annotation.</title>
        <authorList>
            <consortium name="The Broad Institute Genomics Platform"/>
            <consortium name="The Broad Institute Genome Sequencing Center for Infectious Disease"/>
            <person name="Wu L."/>
            <person name="Ma J."/>
        </authorList>
    </citation>
    <scope>NUCLEOTIDE SEQUENCE [LARGE SCALE GENOMIC DNA]</scope>
    <source>
        <strain evidence="13">KCTC 52366</strain>
    </source>
</reference>
<name>A0ABV7GMX1_9RHOB</name>
<dbReference type="PANTHER" id="PTHR46157:SF4">
    <property type="entry name" value="K(+) EFFLUX ANTIPORTER 3, CHLOROPLASTIC"/>
    <property type="match status" value="1"/>
</dbReference>
<sequence length="631" mass="68341">MDTFLFQATIYLATTVIAVPIAARLGLGSVLGYLLAGLLIGPILGLVGANADLQHFAEFGVVMMLFLIGLELEPRALWDMRTKLIGLGVSQIVLTMLLIAGGAMLLGQPPAAALAIGMIFALSSTAIVLQTLTEKGLMRTAGGRSAFSVLLSQDIAVIPMLIFLPLLQGEARTVFNPDGSVSRPHDAAAHAAAENGHEATLSLVAGLPGWGATLVTLAVIAAVILIGVYLIRPLFHFVHATRLGELYTAFALLIVVGVAFLMTLVGLSPALGSFLAGVVLANSELRHELESSIEPFKGMLLGLFFITVGAGIDIGLVLGQPFMLIGLTLAVMAVKGLVLFGLGRMFRLKTRDQWLFTLGLAQAGEFGFVLLSFSAQQGVLAPQTSQNLLMVIALSMLLTPLFFLAQDYLSRRGREVEDQPTPDEVGSEGPIIIAGMGRFGQAVNRMVQMAGFRTTVLDNNLATIQLMRKFGYKGFFGDPTRPDVLRAAGLKEARVLVVAMDGRDDVTRLVAFARRERPDLHIVARARDRVHVYQLYRAGANDIVREMFDSSLRAGRYVLENMGLTNFEASEMERTYFRYDRAAVRALAEVWKPGVPVDQNPDYVARTQELNAELESALLKQFAENEKRKDD</sequence>
<dbReference type="Pfam" id="PF00999">
    <property type="entry name" value="Na_H_Exchanger"/>
    <property type="match status" value="1"/>
</dbReference>
<evidence type="ECO:0000313" key="13">
    <source>
        <dbReference type="Proteomes" id="UP001595632"/>
    </source>
</evidence>
<protein>
    <submittedName>
        <fullName evidence="12">Cation:proton antiporter</fullName>
    </submittedName>
</protein>
<evidence type="ECO:0000256" key="10">
    <source>
        <dbReference type="SAM" id="Phobius"/>
    </source>
</evidence>
<dbReference type="PANTHER" id="PTHR46157">
    <property type="entry name" value="K(+) EFFLUX ANTIPORTER 3, CHLOROPLASTIC"/>
    <property type="match status" value="1"/>
</dbReference>
<keyword evidence="8" id="KW-0406">Ion transport</keyword>
<feature type="transmembrane region" description="Helical" evidence="10">
    <location>
        <begin position="210"/>
        <end position="231"/>
    </location>
</feature>
<evidence type="ECO:0000256" key="7">
    <source>
        <dbReference type="ARBA" id="ARBA00022989"/>
    </source>
</evidence>
<feature type="transmembrane region" description="Helical" evidence="10">
    <location>
        <begin position="243"/>
        <end position="261"/>
    </location>
</feature>
<proteinExistence type="predicted"/>
<feature type="transmembrane region" description="Helical" evidence="10">
    <location>
        <begin position="30"/>
        <end position="49"/>
    </location>
</feature>
<evidence type="ECO:0000313" key="12">
    <source>
        <dbReference type="EMBL" id="MFC3142682.1"/>
    </source>
</evidence>
<evidence type="ECO:0000256" key="6">
    <source>
        <dbReference type="ARBA" id="ARBA00022958"/>
    </source>
</evidence>
<evidence type="ECO:0000256" key="3">
    <source>
        <dbReference type="ARBA" id="ARBA00022449"/>
    </source>
</evidence>
<keyword evidence="3" id="KW-0050">Antiport</keyword>
<keyword evidence="2" id="KW-0813">Transport</keyword>
<dbReference type="SUPFAM" id="SSF51735">
    <property type="entry name" value="NAD(P)-binding Rossmann-fold domains"/>
    <property type="match status" value="1"/>
</dbReference>
<dbReference type="InterPro" id="IPR003148">
    <property type="entry name" value="RCK_N"/>
</dbReference>
<dbReference type="Gene3D" id="1.20.1530.20">
    <property type="match status" value="1"/>
</dbReference>
<dbReference type="RefSeq" id="WP_275633474.1">
    <property type="nucleotide sequence ID" value="NZ_JARGYD010000005.1"/>
</dbReference>
<dbReference type="InterPro" id="IPR006153">
    <property type="entry name" value="Cation/H_exchanger_TM"/>
</dbReference>
<evidence type="ECO:0000256" key="4">
    <source>
        <dbReference type="ARBA" id="ARBA00022538"/>
    </source>
</evidence>
<evidence type="ECO:0000259" key="11">
    <source>
        <dbReference type="PROSITE" id="PS51201"/>
    </source>
</evidence>
<dbReference type="Pfam" id="PF02254">
    <property type="entry name" value="TrkA_N"/>
    <property type="match status" value="1"/>
</dbReference>
<evidence type="ECO:0000256" key="5">
    <source>
        <dbReference type="ARBA" id="ARBA00022692"/>
    </source>
</evidence>
<feature type="transmembrane region" description="Helical" evidence="10">
    <location>
        <begin position="145"/>
        <end position="167"/>
    </location>
</feature>
<keyword evidence="6" id="KW-0630">Potassium</keyword>
<feature type="transmembrane region" description="Helical" evidence="10">
    <location>
        <begin position="112"/>
        <end position="133"/>
    </location>
</feature>
<dbReference type="EMBL" id="JBHRTB010000010">
    <property type="protein sequence ID" value="MFC3142682.1"/>
    <property type="molecule type" value="Genomic_DNA"/>
</dbReference>
<keyword evidence="13" id="KW-1185">Reference proteome</keyword>
<feature type="transmembrane region" description="Helical" evidence="10">
    <location>
        <begin position="84"/>
        <end position="106"/>
    </location>
</feature>
<dbReference type="InterPro" id="IPR038770">
    <property type="entry name" value="Na+/solute_symporter_sf"/>
</dbReference>
<feature type="transmembrane region" description="Helical" evidence="10">
    <location>
        <begin position="322"/>
        <end position="342"/>
    </location>
</feature>
<feature type="transmembrane region" description="Helical" evidence="10">
    <location>
        <begin position="387"/>
        <end position="405"/>
    </location>
</feature>
<dbReference type="Proteomes" id="UP001595632">
    <property type="component" value="Unassembled WGS sequence"/>
</dbReference>
<dbReference type="InterPro" id="IPR036291">
    <property type="entry name" value="NAD(P)-bd_dom_sf"/>
</dbReference>
<evidence type="ECO:0000256" key="1">
    <source>
        <dbReference type="ARBA" id="ARBA00004141"/>
    </source>
</evidence>
<feature type="domain" description="RCK N-terminal" evidence="11">
    <location>
        <begin position="428"/>
        <end position="545"/>
    </location>
</feature>
<gene>
    <name evidence="12" type="ORF">ACFOGP_08175</name>
</gene>
<comment type="subcellular location">
    <subcellularLocation>
        <location evidence="1">Membrane</location>
        <topology evidence="1">Multi-pass membrane protein</topology>
    </subcellularLocation>
</comment>
<dbReference type="Gene3D" id="3.40.50.720">
    <property type="entry name" value="NAD(P)-binding Rossmann-like Domain"/>
    <property type="match status" value="1"/>
</dbReference>
<keyword evidence="7 10" id="KW-1133">Transmembrane helix</keyword>
<evidence type="ECO:0000256" key="2">
    <source>
        <dbReference type="ARBA" id="ARBA00022448"/>
    </source>
</evidence>
<feature type="transmembrane region" description="Helical" evidence="10">
    <location>
        <begin position="354"/>
        <end position="375"/>
    </location>
</feature>